<reference evidence="4 5" key="1">
    <citation type="journal article" date="2010" name="Stand. Genomic Sci.">
        <title>Complete genome sequence of Denitrovibrio acetiphilus type strain (N2460).</title>
        <authorList>
            <person name="Kiss H."/>
            <person name="Lang E."/>
            <person name="Lapidus A."/>
            <person name="Copeland A."/>
            <person name="Nolan M."/>
            <person name="Glavina Del Rio T."/>
            <person name="Chen F."/>
            <person name="Lucas S."/>
            <person name="Tice H."/>
            <person name="Cheng J.F."/>
            <person name="Han C."/>
            <person name="Goodwin L."/>
            <person name="Pitluck S."/>
            <person name="Liolios K."/>
            <person name="Pati A."/>
            <person name="Ivanova N."/>
            <person name="Mavromatis K."/>
            <person name="Chen A."/>
            <person name="Palaniappan K."/>
            <person name="Land M."/>
            <person name="Hauser L."/>
            <person name="Chang Y.J."/>
            <person name="Jeffries C.D."/>
            <person name="Detter J.C."/>
            <person name="Brettin T."/>
            <person name="Spring S."/>
            <person name="Rohde M."/>
            <person name="Goker M."/>
            <person name="Woyke T."/>
            <person name="Bristow J."/>
            <person name="Eisen J.A."/>
            <person name="Markowitz V."/>
            <person name="Hugenholtz P."/>
            <person name="Kyrpides N.C."/>
            <person name="Klenk H.P."/>
        </authorList>
    </citation>
    <scope>NUCLEOTIDE SEQUENCE [LARGE SCALE GENOMIC DNA]</scope>
    <source>
        <strain evidence="5">DSM 12809 / NBRC 114555 / N2460</strain>
    </source>
</reference>
<dbReference type="GO" id="GO:0005737">
    <property type="term" value="C:cytoplasm"/>
    <property type="evidence" value="ECO:0007669"/>
    <property type="project" value="TreeGrafter"/>
</dbReference>
<dbReference type="KEGG" id="dap:Dacet_1409"/>
<dbReference type="InterPro" id="IPR045039">
    <property type="entry name" value="NSI-like"/>
</dbReference>
<evidence type="ECO:0000259" key="3">
    <source>
        <dbReference type="PROSITE" id="PS51186"/>
    </source>
</evidence>
<dbReference type="SUPFAM" id="SSF55729">
    <property type="entry name" value="Acyl-CoA N-acyltransferases (Nat)"/>
    <property type="match status" value="1"/>
</dbReference>
<dbReference type="PANTHER" id="PTHR43626:SF4">
    <property type="entry name" value="GCN5-RELATED N-ACETYLTRANSFERASE 2, CHLOROPLASTIC"/>
    <property type="match status" value="1"/>
</dbReference>
<dbReference type="Proteomes" id="UP000002012">
    <property type="component" value="Chromosome"/>
</dbReference>
<dbReference type="GO" id="GO:0008080">
    <property type="term" value="F:N-acetyltransferase activity"/>
    <property type="evidence" value="ECO:0007669"/>
    <property type="project" value="InterPro"/>
</dbReference>
<proteinExistence type="predicted"/>
<dbReference type="NCBIfam" id="NF005840">
    <property type="entry name" value="PRK07757.1"/>
    <property type="match status" value="1"/>
</dbReference>
<dbReference type="RefSeq" id="WP_013010700.1">
    <property type="nucleotide sequence ID" value="NC_013943.1"/>
</dbReference>
<evidence type="ECO:0000256" key="2">
    <source>
        <dbReference type="ARBA" id="ARBA00023315"/>
    </source>
</evidence>
<dbReference type="PANTHER" id="PTHR43626">
    <property type="entry name" value="ACYL-COA N-ACYLTRANSFERASE"/>
    <property type="match status" value="1"/>
</dbReference>
<keyword evidence="2" id="KW-0012">Acyltransferase</keyword>
<dbReference type="PaxDb" id="522772-Dacet_1409"/>
<name>D4H830_DENA2</name>
<dbReference type="eggNOG" id="COG1246">
    <property type="taxonomic scope" value="Bacteria"/>
</dbReference>
<dbReference type="CDD" id="cd04301">
    <property type="entry name" value="NAT_SF"/>
    <property type="match status" value="1"/>
</dbReference>
<dbReference type="Gene3D" id="3.40.630.30">
    <property type="match status" value="1"/>
</dbReference>
<dbReference type="InParanoid" id="D4H830"/>
<dbReference type="STRING" id="522772.Dacet_1409"/>
<dbReference type="PROSITE" id="PS51186">
    <property type="entry name" value="GNAT"/>
    <property type="match status" value="1"/>
</dbReference>
<evidence type="ECO:0000313" key="5">
    <source>
        <dbReference type="Proteomes" id="UP000002012"/>
    </source>
</evidence>
<protein>
    <submittedName>
        <fullName evidence="4">GCN5-related N-acetyltransferase</fullName>
    </submittedName>
</protein>
<dbReference type="Pfam" id="PF00583">
    <property type="entry name" value="Acetyltransf_1"/>
    <property type="match status" value="1"/>
</dbReference>
<evidence type="ECO:0000256" key="1">
    <source>
        <dbReference type="ARBA" id="ARBA00022679"/>
    </source>
</evidence>
<gene>
    <name evidence="4" type="ordered locus">Dacet_1409</name>
</gene>
<dbReference type="EMBL" id="CP001968">
    <property type="protein sequence ID" value="ADD68179.1"/>
    <property type="molecule type" value="Genomic_DNA"/>
</dbReference>
<dbReference type="HOGENOM" id="CLU_119519_0_0_0"/>
<feature type="domain" description="N-acetyltransferase" evidence="3">
    <location>
        <begin position="1"/>
        <end position="149"/>
    </location>
</feature>
<keyword evidence="1 4" id="KW-0808">Transferase</keyword>
<organism evidence="4 5">
    <name type="scientific">Denitrovibrio acetiphilus (strain DSM 12809 / NBRC 114555 / N2460)</name>
    <dbReference type="NCBI Taxonomy" id="522772"/>
    <lineage>
        <taxon>Bacteria</taxon>
        <taxon>Pseudomonadati</taxon>
        <taxon>Deferribacterota</taxon>
        <taxon>Deferribacteres</taxon>
        <taxon>Deferribacterales</taxon>
        <taxon>Geovibrionaceae</taxon>
        <taxon>Denitrovibrio</taxon>
    </lineage>
</organism>
<dbReference type="OrthoDB" id="9793138at2"/>
<accession>D4H830</accession>
<dbReference type="InterPro" id="IPR000182">
    <property type="entry name" value="GNAT_dom"/>
</dbReference>
<sequence length="149" mass="16872">MIRKALMTDAKDIQNLVNTYAKGGEMLPLSINEIYEKILEFVVWEENGELIGCCAIHPTWDNLAEIRSVAVRPDTVKKGVGKALVERSIETAAILGITKVFLLTYVPEFFRKLGFTEVEKEMLPKKIWSDCLKCAKFPDCDEIAMMKTL</sequence>
<evidence type="ECO:0000313" key="4">
    <source>
        <dbReference type="EMBL" id="ADD68179.1"/>
    </source>
</evidence>
<dbReference type="InterPro" id="IPR016181">
    <property type="entry name" value="Acyl_CoA_acyltransferase"/>
</dbReference>
<keyword evidence="5" id="KW-1185">Reference proteome</keyword>
<dbReference type="AlphaFoldDB" id="D4H830"/>